<gene>
    <name evidence="1" type="ORF">MVEN_02621000</name>
</gene>
<name>A0A8H6U0U6_9AGAR</name>
<dbReference type="Pfam" id="PF11093">
    <property type="entry name" value="Mitochondr_Som1"/>
    <property type="match status" value="1"/>
</dbReference>
<evidence type="ECO:0000313" key="2">
    <source>
        <dbReference type="Proteomes" id="UP000620124"/>
    </source>
</evidence>
<organism evidence="1 2">
    <name type="scientific">Mycena venus</name>
    <dbReference type="NCBI Taxonomy" id="2733690"/>
    <lineage>
        <taxon>Eukaryota</taxon>
        <taxon>Fungi</taxon>
        <taxon>Dikarya</taxon>
        <taxon>Basidiomycota</taxon>
        <taxon>Agaricomycotina</taxon>
        <taxon>Agaricomycetes</taxon>
        <taxon>Agaricomycetidae</taxon>
        <taxon>Agaricales</taxon>
        <taxon>Marasmiineae</taxon>
        <taxon>Mycenaceae</taxon>
        <taxon>Mycena</taxon>
    </lineage>
</organism>
<proteinExistence type="predicted"/>
<dbReference type="EMBL" id="JACAZI010000049">
    <property type="protein sequence ID" value="KAF7326347.1"/>
    <property type="molecule type" value="Genomic_DNA"/>
</dbReference>
<dbReference type="AlphaFoldDB" id="A0A8H6U0U6"/>
<dbReference type="GO" id="GO:0042720">
    <property type="term" value="C:mitochondrial inner membrane peptidase complex"/>
    <property type="evidence" value="ECO:0007669"/>
    <property type="project" value="InterPro"/>
</dbReference>
<sequence length="98" mass="11134">MTDKDASSDAERQCRIAEIMQYSCVPKKNEFGHHTVHCVPIPRLFRICPDRPAVEVTRVLNVDLTTGEVELPRALGQKLPNGKAWRDVTRYDTSIEDP</sequence>
<reference evidence="1" key="1">
    <citation type="submission" date="2020-05" db="EMBL/GenBank/DDBJ databases">
        <title>Mycena genomes resolve the evolution of fungal bioluminescence.</title>
        <authorList>
            <person name="Tsai I.J."/>
        </authorList>
    </citation>
    <scope>NUCLEOTIDE SEQUENCE</scope>
    <source>
        <strain evidence="1">CCC161011</strain>
    </source>
</reference>
<accession>A0A8H6U0U6</accession>
<dbReference type="InterPro" id="IPR024645">
    <property type="entry name" value="Mitochondr_Som1"/>
</dbReference>
<evidence type="ECO:0000313" key="1">
    <source>
        <dbReference type="EMBL" id="KAF7326347.1"/>
    </source>
</evidence>
<protein>
    <submittedName>
        <fullName evidence="1">Uncharacterized protein</fullName>
    </submittedName>
</protein>
<comment type="caution">
    <text evidence="1">The sequence shown here is derived from an EMBL/GenBank/DDBJ whole genome shotgun (WGS) entry which is preliminary data.</text>
</comment>
<dbReference type="Proteomes" id="UP000620124">
    <property type="component" value="Unassembled WGS sequence"/>
</dbReference>
<dbReference type="OrthoDB" id="3983163at2759"/>
<keyword evidence="2" id="KW-1185">Reference proteome</keyword>